<dbReference type="AlphaFoldDB" id="A0A0K6GYJ5"/>
<dbReference type="OrthoDB" id="6238909at2"/>
<reference evidence="3" key="1">
    <citation type="submission" date="2015-08" db="EMBL/GenBank/DDBJ databases">
        <authorList>
            <person name="Varghese N."/>
        </authorList>
    </citation>
    <scope>NUCLEOTIDE SEQUENCE [LARGE SCALE GENOMIC DNA]</scope>
    <source>
        <strain evidence="3">DSM 27808</strain>
    </source>
</reference>
<keyword evidence="1" id="KW-0472">Membrane</keyword>
<keyword evidence="1" id="KW-1133">Transmembrane helix</keyword>
<feature type="transmembrane region" description="Helical" evidence="1">
    <location>
        <begin position="172"/>
        <end position="192"/>
    </location>
</feature>
<sequence>MNDWCVQGWRQQSTDREQILAWLSEAKQLGFERYNLFKQGECYWLCCATTEQLDMAAAIRSQVREQAAVVVQQWCQQLIVVAWQQQTLLACCQFSADKHGVQNFLYVAENWLKPEQMNCVLVIAGQTTRRLFDHVEPIQNAKQIPEFNFEKSLKLAKMRSLRQLPPWLRRRILVRGVAAALLVTGASVWWFWPTSPAPVVMVPVTEFPEPAPLLQGWQQQHVLHVDKLLSQVSFLAGWKATQWQLDEAGETLWMQQSYGSHSDLLMQLPSQDWQLEGNGQGVQLQRKPPADVLYSADIPMPKGDLNTQKLSSDQALIEAGFSQTQTPNHIEVQHLLFDPFTSHQWQVFLHWLAVRPDMRIQKVVATPEHLSWRITITLQHP</sequence>
<evidence type="ECO:0000313" key="2">
    <source>
        <dbReference type="EMBL" id="CUA83563.1"/>
    </source>
</evidence>
<gene>
    <name evidence="2" type="ORF">Ga0061064_0672</name>
</gene>
<organism evidence="2 3">
    <name type="scientific">Pseudidiomarina woesei</name>
    <dbReference type="NCBI Taxonomy" id="1381080"/>
    <lineage>
        <taxon>Bacteria</taxon>
        <taxon>Pseudomonadati</taxon>
        <taxon>Pseudomonadota</taxon>
        <taxon>Gammaproteobacteria</taxon>
        <taxon>Alteromonadales</taxon>
        <taxon>Idiomarinaceae</taxon>
        <taxon>Pseudidiomarina</taxon>
    </lineage>
</organism>
<keyword evidence="3" id="KW-1185">Reference proteome</keyword>
<name>A0A0K6GYJ5_9GAMM</name>
<accession>A0A0K6GYJ5</accession>
<dbReference type="Proteomes" id="UP000182598">
    <property type="component" value="Unassembled WGS sequence"/>
</dbReference>
<protein>
    <submittedName>
        <fullName evidence="2">Uncharacterized protein</fullName>
    </submittedName>
</protein>
<evidence type="ECO:0000256" key="1">
    <source>
        <dbReference type="SAM" id="Phobius"/>
    </source>
</evidence>
<evidence type="ECO:0000313" key="3">
    <source>
        <dbReference type="Proteomes" id="UP000182598"/>
    </source>
</evidence>
<keyword evidence="1" id="KW-0812">Transmembrane</keyword>
<dbReference type="EMBL" id="CYHB01000001">
    <property type="protein sequence ID" value="CUA83563.1"/>
    <property type="molecule type" value="Genomic_DNA"/>
</dbReference>
<dbReference type="RefSeq" id="WP_055438331.1">
    <property type="nucleotide sequence ID" value="NZ_CYHB01000001.1"/>
</dbReference>
<proteinExistence type="predicted"/>